<protein>
    <recommendedName>
        <fullName evidence="4">Phage holin</fullName>
    </recommendedName>
</protein>
<keyword evidence="1" id="KW-0472">Membrane</keyword>
<evidence type="ECO:0000313" key="3">
    <source>
        <dbReference type="Proteomes" id="UP000234789"/>
    </source>
</evidence>
<dbReference type="Pfam" id="PF09682">
    <property type="entry name" value="Phage_holin_6_1"/>
    <property type="match status" value="1"/>
</dbReference>
<dbReference type="RefSeq" id="WP_028599381.1">
    <property type="nucleotide sequence ID" value="NZ_BIMM01000006.1"/>
</dbReference>
<organism evidence="2 3">
    <name type="scientific">Paenibacillus pasadenensis</name>
    <dbReference type="NCBI Taxonomy" id="217090"/>
    <lineage>
        <taxon>Bacteria</taxon>
        <taxon>Bacillati</taxon>
        <taxon>Bacillota</taxon>
        <taxon>Bacilli</taxon>
        <taxon>Bacillales</taxon>
        <taxon>Paenibacillaceae</taxon>
        <taxon>Paenibacillus</taxon>
    </lineage>
</organism>
<keyword evidence="1" id="KW-0812">Transmembrane</keyword>
<proteinExistence type="predicted"/>
<dbReference type="InterPro" id="IPR010026">
    <property type="entry name" value="Phage_holin_LL-H"/>
</dbReference>
<evidence type="ECO:0000313" key="2">
    <source>
        <dbReference type="EMBL" id="PLT43907.1"/>
    </source>
</evidence>
<keyword evidence="3" id="KW-1185">Reference proteome</keyword>
<feature type="transmembrane region" description="Helical" evidence="1">
    <location>
        <begin position="17"/>
        <end position="34"/>
    </location>
</feature>
<sequence length="137" mass="14922">MMENEDWPLWASFAEDVLTALLALAVIVMVPILCRRGVAYLTARVGEQQRVLLHRIAEEAAALAESAYPNGGGPQKLAMAMKYAQEQAQRLGIRPGSEVLRASIEKAVLDYNAMIKPWEGIPASAVIRSPYGEGVSQ</sequence>
<dbReference type="EMBL" id="NFEZ01000004">
    <property type="protein sequence ID" value="PLT43907.1"/>
    <property type="molecule type" value="Genomic_DNA"/>
</dbReference>
<evidence type="ECO:0000256" key="1">
    <source>
        <dbReference type="SAM" id="Phobius"/>
    </source>
</evidence>
<gene>
    <name evidence="2" type="ORF">B8V81_2338</name>
</gene>
<keyword evidence="1" id="KW-1133">Transmembrane helix</keyword>
<comment type="caution">
    <text evidence="2">The sequence shown here is derived from an EMBL/GenBank/DDBJ whole genome shotgun (WGS) entry which is preliminary data.</text>
</comment>
<reference evidence="2 3" key="1">
    <citation type="submission" date="2017-05" db="EMBL/GenBank/DDBJ databases">
        <title>Functional genome analysis of Paenibacillus pasadenensis strain R16: insights on endophytic life style and antifungal activity.</title>
        <authorList>
            <person name="Passera A."/>
            <person name="Marcolungo L."/>
            <person name="Casati P."/>
            <person name="Brasca M."/>
            <person name="Quaglino F."/>
            <person name="Delledonne M."/>
        </authorList>
    </citation>
    <scope>NUCLEOTIDE SEQUENCE [LARGE SCALE GENOMIC DNA]</scope>
    <source>
        <strain evidence="2 3">R16</strain>
    </source>
</reference>
<accession>A0A2N5N0P2</accession>
<dbReference type="Proteomes" id="UP000234789">
    <property type="component" value="Unassembled WGS sequence"/>
</dbReference>
<name>A0A2N5N0P2_9BACL</name>
<evidence type="ECO:0008006" key="4">
    <source>
        <dbReference type="Google" id="ProtNLM"/>
    </source>
</evidence>
<dbReference type="AlphaFoldDB" id="A0A2N5N0P2"/>